<evidence type="ECO:0000256" key="1">
    <source>
        <dbReference type="ARBA" id="ARBA00004953"/>
    </source>
</evidence>
<dbReference type="PANTHER" id="PTHR36925:SF1">
    <property type="entry name" value="COBALT-PRECORRIN-6A REDUCTASE"/>
    <property type="match status" value="1"/>
</dbReference>
<sequence length="251" mass="25690">MARRVLILGGTEEARALAAALVEGDVADPVTALAGRTAEPAAVAGDVRVGGFGGPQGLAGHLRDGGYAALVDSTHPFARQISAHAAEAARLAGVPRLALVRPGWEPGEGDRWLPADNEHAAASMLAGLGLPDGATVFLALGRQRVSAFAAVSGLRFVLRTVDPVAPPWPGCRMVAGRGPFDMAAELELLRREGIAAIVCRNSGGASGRAKLEAARELGLPVLTIRRPPPPEPPVAGSVAEAVAWVGEVLGR</sequence>
<evidence type="ECO:0000256" key="3">
    <source>
        <dbReference type="ARBA" id="ARBA00023002"/>
    </source>
</evidence>
<proteinExistence type="predicted"/>
<keyword evidence="3" id="KW-0560">Oxidoreductase</keyword>
<name>A0A918XUN5_9PROT</name>
<keyword evidence="5" id="KW-1185">Reference proteome</keyword>
<dbReference type="RefSeq" id="WP_189992801.1">
    <property type="nucleotide sequence ID" value="NZ_BMZS01000009.1"/>
</dbReference>
<dbReference type="InterPro" id="IPR003723">
    <property type="entry name" value="Precorrin-6x_reduct"/>
</dbReference>
<accession>A0A918XUN5</accession>
<gene>
    <name evidence="4" type="primary">cobK</name>
    <name evidence="4" type="ORF">GCM10017083_39400</name>
</gene>
<organism evidence="4 5">
    <name type="scientific">Thalassobaculum fulvum</name>
    <dbReference type="NCBI Taxonomy" id="1633335"/>
    <lineage>
        <taxon>Bacteria</taxon>
        <taxon>Pseudomonadati</taxon>
        <taxon>Pseudomonadota</taxon>
        <taxon>Alphaproteobacteria</taxon>
        <taxon>Rhodospirillales</taxon>
        <taxon>Thalassobaculaceae</taxon>
        <taxon>Thalassobaculum</taxon>
    </lineage>
</organism>
<evidence type="ECO:0000256" key="2">
    <source>
        <dbReference type="ARBA" id="ARBA00022573"/>
    </source>
</evidence>
<comment type="pathway">
    <text evidence="1">Cofactor biosynthesis; adenosylcobalamin biosynthesis.</text>
</comment>
<dbReference type="GO" id="GO:0009236">
    <property type="term" value="P:cobalamin biosynthetic process"/>
    <property type="evidence" value="ECO:0007669"/>
    <property type="project" value="UniProtKB-KW"/>
</dbReference>
<dbReference type="AlphaFoldDB" id="A0A918XUN5"/>
<evidence type="ECO:0000313" key="4">
    <source>
        <dbReference type="EMBL" id="GHD57590.1"/>
    </source>
</evidence>
<dbReference type="PROSITE" id="PS51014">
    <property type="entry name" value="COBK_CBIJ"/>
    <property type="match status" value="1"/>
</dbReference>
<dbReference type="GO" id="GO:0016994">
    <property type="term" value="F:precorrin-6A reductase activity"/>
    <property type="evidence" value="ECO:0007669"/>
    <property type="project" value="InterPro"/>
</dbReference>
<dbReference type="NCBIfam" id="NF005968">
    <property type="entry name" value="PRK08057.1-2"/>
    <property type="match status" value="1"/>
</dbReference>
<protein>
    <submittedName>
        <fullName evidence="4">Precorrin-6A reductase</fullName>
    </submittedName>
</protein>
<dbReference type="EMBL" id="BMZS01000009">
    <property type="protein sequence ID" value="GHD57590.1"/>
    <property type="molecule type" value="Genomic_DNA"/>
</dbReference>
<dbReference type="PANTHER" id="PTHR36925">
    <property type="entry name" value="COBALT-PRECORRIN-6A REDUCTASE"/>
    <property type="match status" value="1"/>
</dbReference>
<dbReference type="Proteomes" id="UP000630353">
    <property type="component" value="Unassembled WGS sequence"/>
</dbReference>
<comment type="caution">
    <text evidence="4">The sequence shown here is derived from an EMBL/GenBank/DDBJ whole genome shotgun (WGS) entry which is preliminary data.</text>
</comment>
<reference evidence="4" key="1">
    <citation type="journal article" date="2014" name="Int. J. Syst. Evol. Microbiol.">
        <title>Complete genome sequence of Corynebacterium casei LMG S-19264T (=DSM 44701T), isolated from a smear-ripened cheese.</title>
        <authorList>
            <consortium name="US DOE Joint Genome Institute (JGI-PGF)"/>
            <person name="Walter F."/>
            <person name="Albersmeier A."/>
            <person name="Kalinowski J."/>
            <person name="Ruckert C."/>
        </authorList>
    </citation>
    <scope>NUCLEOTIDE SEQUENCE</scope>
    <source>
        <strain evidence="4">KCTC 42651</strain>
    </source>
</reference>
<reference evidence="4" key="2">
    <citation type="submission" date="2020-09" db="EMBL/GenBank/DDBJ databases">
        <authorList>
            <person name="Sun Q."/>
            <person name="Kim S."/>
        </authorList>
    </citation>
    <scope>NUCLEOTIDE SEQUENCE</scope>
    <source>
        <strain evidence="4">KCTC 42651</strain>
    </source>
</reference>
<evidence type="ECO:0000313" key="5">
    <source>
        <dbReference type="Proteomes" id="UP000630353"/>
    </source>
</evidence>
<keyword evidence="2" id="KW-0169">Cobalamin biosynthesis</keyword>
<dbReference type="Pfam" id="PF02571">
    <property type="entry name" value="CbiJ"/>
    <property type="match status" value="1"/>
</dbReference>